<dbReference type="Proteomes" id="UP001500037">
    <property type="component" value="Unassembled WGS sequence"/>
</dbReference>
<evidence type="ECO:0000256" key="1">
    <source>
        <dbReference type="SAM" id="MobiDB-lite"/>
    </source>
</evidence>
<reference evidence="3" key="1">
    <citation type="journal article" date="2019" name="Int. J. Syst. Evol. Microbiol.">
        <title>The Global Catalogue of Microorganisms (GCM) 10K type strain sequencing project: providing services to taxonomists for standard genome sequencing and annotation.</title>
        <authorList>
            <consortium name="The Broad Institute Genomics Platform"/>
            <consortium name="The Broad Institute Genome Sequencing Center for Infectious Disease"/>
            <person name="Wu L."/>
            <person name="Ma J."/>
        </authorList>
    </citation>
    <scope>NUCLEOTIDE SEQUENCE [LARGE SCALE GENOMIC DNA]</scope>
    <source>
        <strain evidence="3">JCM 13004</strain>
    </source>
</reference>
<keyword evidence="3" id="KW-1185">Reference proteome</keyword>
<name>A0ABP4GL83_9ACTN</name>
<gene>
    <name evidence="2" type="ORF">GCM10009665_13880</name>
</gene>
<evidence type="ECO:0000313" key="3">
    <source>
        <dbReference type="Proteomes" id="UP001500037"/>
    </source>
</evidence>
<evidence type="ECO:0000313" key="2">
    <source>
        <dbReference type="EMBL" id="GAA1224873.1"/>
    </source>
</evidence>
<comment type="caution">
    <text evidence="2">The sequence shown here is derived from an EMBL/GenBank/DDBJ whole genome shotgun (WGS) entry which is preliminary data.</text>
</comment>
<feature type="region of interest" description="Disordered" evidence="1">
    <location>
        <begin position="81"/>
        <end position="103"/>
    </location>
</feature>
<proteinExistence type="predicted"/>
<dbReference type="RefSeq" id="WP_344440330.1">
    <property type="nucleotide sequence ID" value="NZ_BAAALF010000014.1"/>
</dbReference>
<dbReference type="EMBL" id="BAAALF010000014">
    <property type="protein sequence ID" value="GAA1224873.1"/>
    <property type="molecule type" value="Genomic_DNA"/>
</dbReference>
<accession>A0ABP4GL83</accession>
<organism evidence="2 3">
    <name type="scientific">Kitasatospora nipponensis</name>
    <dbReference type="NCBI Taxonomy" id="258049"/>
    <lineage>
        <taxon>Bacteria</taxon>
        <taxon>Bacillati</taxon>
        <taxon>Actinomycetota</taxon>
        <taxon>Actinomycetes</taxon>
        <taxon>Kitasatosporales</taxon>
        <taxon>Streptomycetaceae</taxon>
        <taxon>Kitasatospora</taxon>
    </lineage>
</organism>
<sequence>MTKRPTGKPSAKLRRGTQELLERRGMAAGVGGRPRAFGPVLHTATKGGTGVATHGTYAALTGMDTFSHGGRRLPEERALTGALPAHTELKGHRHRGAEQHSKH</sequence>
<protein>
    <submittedName>
        <fullName evidence="2">Uncharacterized protein</fullName>
    </submittedName>
</protein>